<evidence type="ECO:0000256" key="1">
    <source>
        <dbReference type="ARBA" id="ARBA00010652"/>
    </source>
</evidence>
<feature type="domain" description="PPE" evidence="3">
    <location>
        <begin position="3"/>
        <end position="136"/>
    </location>
</feature>
<dbReference type="AlphaFoldDB" id="A0A132PDR0"/>
<dbReference type="Proteomes" id="UP000070612">
    <property type="component" value="Unassembled WGS sequence"/>
</dbReference>
<dbReference type="SUPFAM" id="SSF140459">
    <property type="entry name" value="PE/PPE dimer-like"/>
    <property type="match status" value="1"/>
</dbReference>
<evidence type="ECO:0000313" key="5">
    <source>
        <dbReference type="Proteomes" id="UP000070612"/>
    </source>
</evidence>
<comment type="similarity">
    <text evidence="1">Belongs to the mycobacterial PPE family.</text>
</comment>
<organism evidence="4 5">
    <name type="scientific">Mycolicibacterium wolinskyi</name>
    <dbReference type="NCBI Taxonomy" id="59750"/>
    <lineage>
        <taxon>Bacteria</taxon>
        <taxon>Bacillati</taxon>
        <taxon>Actinomycetota</taxon>
        <taxon>Actinomycetes</taxon>
        <taxon>Mycobacteriales</taxon>
        <taxon>Mycobacteriaceae</taxon>
        <taxon>Mycolicibacterium</taxon>
    </lineage>
</organism>
<feature type="region of interest" description="Disordered" evidence="2">
    <location>
        <begin position="347"/>
        <end position="374"/>
    </location>
</feature>
<feature type="region of interest" description="Disordered" evidence="2">
    <location>
        <begin position="210"/>
        <end position="239"/>
    </location>
</feature>
<evidence type="ECO:0000259" key="3">
    <source>
        <dbReference type="Pfam" id="PF00823"/>
    </source>
</evidence>
<dbReference type="Pfam" id="PF00823">
    <property type="entry name" value="PPE"/>
    <property type="match status" value="1"/>
</dbReference>
<reference evidence="4 5" key="1">
    <citation type="submission" date="2015-07" db="EMBL/GenBank/DDBJ databases">
        <title>A draft genome sequence of Mycobacterium wolinskyi.</title>
        <authorList>
            <person name="de Man T.J."/>
            <person name="Perry K.A."/>
            <person name="Coulliette A.D."/>
            <person name="Jensen B."/>
            <person name="Toney N.C."/>
            <person name="Limbago B.M."/>
            <person name="Noble-Wang J."/>
        </authorList>
    </citation>
    <scope>NUCLEOTIDE SEQUENCE [LARGE SCALE GENOMIC DNA]</scope>
    <source>
        <strain evidence="4 5">CDC_01</strain>
    </source>
</reference>
<gene>
    <name evidence="4" type="ORF">AFM11_30280</name>
</gene>
<evidence type="ECO:0000313" key="4">
    <source>
        <dbReference type="EMBL" id="KWX20465.1"/>
    </source>
</evidence>
<dbReference type="InterPro" id="IPR038332">
    <property type="entry name" value="PPE_sf"/>
</dbReference>
<proteinExistence type="inferred from homology"/>
<protein>
    <recommendedName>
        <fullName evidence="3">PPE domain-containing protein</fullName>
    </recommendedName>
</protein>
<name>A0A132PDR0_9MYCO</name>
<dbReference type="PATRIC" id="fig|59750.3.peg.3953"/>
<sequence>MPAAAAFETVGTTHIQQAAQMASTAANTSGSYLGAAGAAMAGTAGAQSGWIGAAGAFAQKTAKTVESGMGMYSGAVAATVPFGQVVANRVRVATLHATNILGVNTIPIAEGEAEYVEYWGQNASAMMSYLSGITGLVGSLAAPLPMFPGMSNPAAATAAGIAASGMSLGLQGAGAALSQATQAGTGAAAAGTGVATTGASAAATAGGQAASQAGQSGPIGGGLPGAGSPAAPGNQPADAGQVLQSAQGMMGPMMSAPAMAAGNVGQLLSQAQQLPSSLGGQLGGLISPVMSAAGGFGGGGSPAAGLSGLTSAGTTPWSGLSSASGGYAGGGSAVSAALTKPSAAPGGIPGPVGVPQSWWNNTSTSDKPLAGPRAEGAATARGMGAPMGPGMFGMPAAAGAGNGRRNRDVADPDKDVLVDEGSGQAVPVYTDEGDVVYVQGQEV</sequence>
<comment type="caution">
    <text evidence="4">The sequence shown here is derived from an EMBL/GenBank/DDBJ whole genome shotgun (WGS) entry which is preliminary data.</text>
</comment>
<evidence type="ECO:0000256" key="2">
    <source>
        <dbReference type="SAM" id="MobiDB-lite"/>
    </source>
</evidence>
<dbReference type="Gene3D" id="1.20.1260.20">
    <property type="entry name" value="PPE superfamily"/>
    <property type="match status" value="1"/>
</dbReference>
<keyword evidence="5" id="KW-1185">Reference proteome</keyword>
<accession>A0A132PDR0</accession>
<dbReference type="EMBL" id="LGTW01000027">
    <property type="protein sequence ID" value="KWX20465.1"/>
    <property type="molecule type" value="Genomic_DNA"/>
</dbReference>
<dbReference type="InterPro" id="IPR000030">
    <property type="entry name" value="PPE_dom"/>
</dbReference>
<feature type="compositionally biased region" description="Polar residues" evidence="2">
    <location>
        <begin position="357"/>
        <end position="366"/>
    </location>
</feature>